<feature type="domain" description="CRAL-TRIO" evidence="2">
    <location>
        <begin position="250"/>
        <end position="426"/>
    </location>
</feature>
<dbReference type="Gene3D" id="3.40.525.10">
    <property type="entry name" value="CRAL-TRIO lipid binding domain"/>
    <property type="match status" value="1"/>
</dbReference>
<reference evidence="3" key="1">
    <citation type="submission" date="2020-06" db="EMBL/GenBank/DDBJ databases">
        <authorList>
            <consortium name="Plant Systems Biology data submission"/>
        </authorList>
    </citation>
    <scope>NUCLEOTIDE SEQUENCE</scope>
    <source>
        <strain evidence="3">D6</strain>
    </source>
</reference>
<keyword evidence="4" id="KW-1185">Reference proteome</keyword>
<feature type="compositionally biased region" description="Basic and acidic residues" evidence="1">
    <location>
        <begin position="46"/>
        <end position="61"/>
    </location>
</feature>
<dbReference type="CDD" id="cd00170">
    <property type="entry name" value="SEC14"/>
    <property type="match status" value="1"/>
</dbReference>
<dbReference type="OrthoDB" id="59899at2759"/>
<dbReference type="InterPro" id="IPR011074">
    <property type="entry name" value="CRAL/TRIO_N_dom"/>
</dbReference>
<accession>A0A9N8HK84</accession>
<name>A0A9N8HK84_9STRA</name>
<dbReference type="PANTHER" id="PTHR45657">
    <property type="entry name" value="CRAL-TRIO DOMAIN-CONTAINING PROTEIN YKL091C-RELATED"/>
    <property type="match status" value="1"/>
</dbReference>
<dbReference type="SUPFAM" id="SSF46938">
    <property type="entry name" value="CRAL/TRIO N-terminal domain"/>
    <property type="match status" value="1"/>
</dbReference>
<dbReference type="EMBL" id="CAICTM010000736">
    <property type="protein sequence ID" value="CAB9515772.1"/>
    <property type="molecule type" value="Genomic_DNA"/>
</dbReference>
<proteinExistence type="predicted"/>
<dbReference type="SMART" id="SM01100">
    <property type="entry name" value="CRAL_TRIO_N"/>
    <property type="match status" value="1"/>
</dbReference>
<evidence type="ECO:0000313" key="4">
    <source>
        <dbReference type="Proteomes" id="UP001153069"/>
    </source>
</evidence>
<comment type="caution">
    <text evidence="3">The sequence shown here is derived from an EMBL/GenBank/DDBJ whole genome shotgun (WGS) entry which is preliminary data.</text>
</comment>
<dbReference type="Pfam" id="PF00650">
    <property type="entry name" value="CRAL_TRIO"/>
    <property type="match status" value="1"/>
</dbReference>
<dbReference type="SUPFAM" id="SSF52087">
    <property type="entry name" value="CRAL/TRIO domain"/>
    <property type="match status" value="1"/>
</dbReference>
<protein>
    <submittedName>
        <fullName evidence="3">Phosphatidylinositol/phosphatidylcholine transfer protein</fullName>
    </submittedName>
</protein>
<dbReference type="Proteomes" id="UP001153069">
    <property type="component" value="Unassembled WGS sequence"/>
</dbReference>
<dbReference type="PANTHER" id="PTHR45657:SF1">
    <property type="entry name" value="CRAL-TRIO DOMAIN-CONTAINING PROTEIN YKL091C-RELATED"/>
    <property type="match status" value="1"/>
</dbReference>
<feature type="region of interest" description="Disordered" evidence="1">
    <location>
        <begin position="30"/>
        <end position="61"/>
    </location>
</feature>
<feature type="compositionally biased region" description="Low complexity" evidence="1">
    <location>
        <begin position="30"/>
        <end position="41"/>
    </location>
</feature>
<dbReference type="Pfam" id="PF03765">
    <property type="entry name" value="CRAL_TRIO_N"/>
    <property type="match status" value="1"/>
</dbReference>
<dbReference type="AlphaFoldDB" id="A0A9N8HK84"/>
<evidence type="ECO:0000313" key="3">
    <source>
        <dbReference type="EMBL" id="CAB9515772.1"/>
    </source>
</evidence>
<evidence type="ECO:0000256" key="1">
    <source>
        <dbReference type="SAM" id="MobiDB-lite"/>
    </source>
</evidence>
<dbReference type="InterPro" id="IPR036273">
    <property type="entry name" value="CRAL/TRIO_N_dom_sf"/>
</dbReference>
<dbReference type="InterPro" id="IPR001251">
    <property type="entry name" value="CRAL-TRIO_dom"/>
</dbReference>
<dbReference type="SMART" id="SM00516">
    <property type="entry name" value="SEC14"/>
    <property type="match status" value="1"/>
</dbReference>
<dbReference type="InterPro" id="IPR036865">
    <property type="entry name" value="CRAL-TRIO_dom_sf"/>
</dbReference>
<evidence type="ECO:0000259" key="2">
    <source>
        <dbReference type="PROSITE" id="PS50191"/>
    </source>
</evidence>
<dbReference type="PROSITE" id="PS50191">
    <property type="entry name" value="CRAL_TRIO"/>
    <property type="match status" value="1"/>
</dbReference>
<sequence>MSSTMEAISEDDEVEPSVSWFCCLSYSSSGKNTTTKNGGNTARAMPEGHKDNGRPSMDNRRGHSVYVSARDFLGEDELAALKEFEEAVVMANGGDESLYYDALDQDHNNNNQSEEMPYAPAQVADPRPRGSLSMEDPNSLLLKELTKPRVNVALAGYPGNLTPQELNACQQFRAELKKRKRASPEGSIWEEVVRIYNPVETEPYALCRFLRARQFNVDKVMDMIADTFDIWREARKHDYFPDPNEALGAPVNVLLSQLPTLYAGCAKNGAPVAYAKARDLSIEGIECVTELSRIEKYAWFAILHKFKAQVARAQQMNPNVVRCEAIQVVDLKGLNASALNKRTLECLQNLINVNKCFPEVLNSMVILNAPRFFTFAWRVIKTMLDPRTASKVVMFSSEKEGIEWMMERIDKSELLSDYGGTGDSFEDVMNKQNVGSAAKRQVVKLFSITQRTNNASMAFSLTTEETATFTVYTRSAVGAGFELWKGGQKVADASVDGSKLRGSEGTPVPIQGILFTDVQGPGEFSIKSKGKSGQTDHFVVAGEVF</sequence>
<gene>
    <name evidence="3" type="ORF">SEMRO_737_G195150.1</name>
</gene>
<dbReference type="InterPro" id="IPR051026">
    <property type="entry name" value="PI/PC_transfer"/>
</dbReference>
<organism evidence="3 4">
    <name type="scientific">Seminavis robusta</name>
    <dbReference type="NCBI Taxonomy" id="568900"/>
    <lineage>
        <taxon>Eukaryota</taxon>
        <taxon>Sar</taxon>
        <taxon>Stramenopiles</taxon>
        <taxon>Ochrophyta</taxon>
        <taxon>Bacillariophyta</taxon>
        <taxon>Bacillariophyceae</taxon>
        <taxon>Bacillariophycidae</taxon>
        <taxon>Naviculales</taxon>
        <taxon>Naviculaceae</taxon>
        <taxon>Seminavis</taxon>
    </lineage>
</organism>